<accession>A0A3P3XUV1</accession>
<feature type="region of interest" description="Disordered" evidence="7">
    <location>
        <begin position="289"/>
        <end position="340"/>
    </location>
</feature>
<keyword evidence="3 5" id="KW-0687">Ribonucleoprotein</keyword>
<dbReference type="Gene3D" id="3.40.50.10490">
    <property type="entry name" value="Glucose-6-phosphate isomerase like protein, domain 1"/>
    <property type="match status" value="1"/>
</dbReference>
<evidence type="ECO:0000256" key="6">
    <source>
        <dbReference type="RuleBase" id="RU003631"/>
    </source>
</evidence>
<dbReference type="PRINTS" id="PR00395">
    <property type="entry name" value="RIBOSOMALS2"/>
</dbReference>
<reference evidence="8" key="1">
    <citation type="submission" date="2017-02" db="EMBL/GenBank/DDBJ databases">
        <authorList>
            <person name="Regsiter A."/>
            <person name="William W."/>
        </authorList>
    </citation>
    <scope>NUCLEOTIDE SEQUENCE</scope>
    <source>
        <strain evidence="8">BdmA 4</strain>
    </source>
</reference>
<dbReference type="InterPro" id="IPR005706">
    <property type="entry name" value="Ribosomal_uS2_bac/mit/plastid"/>
</dbReference>
<dbReference type="SUPFAM" id="SSF52313">
    <property type="entry name" value="Ribosomal protein S2"/>
    <property type="match status" value="1"/>
</dbReference>
<dbReference type="InterPro" id="IPR018130">
    <property type="entry name" value="Ribosomal_uS2_CS"/>
</dbReference>
<keyword evidence="2 5" id="KW-0689">Ribosomal protein</keyword>
<evidence type="ECO:0000256" key="2">
    <source>
        <dbReference type="ARBA" id="ARBA00022980"/>
    </source>
</evidence>
<gene>
    <name evidence="5 8" type="primary">rpsB</name>
    <name evidence="8" type="ORF">SPIRO4BDMA_70135</name>
</gene>
<dbReference type="Gene3D" id="1.10.287.610">
    <property type="entry name" value="Helix hairpin bin"/>
    <property type="match status" value="1"/>
</dbReference>
<organism evidence="8">
    <name type="scientific">uncultured spirochete</name>
    <dbReference type="NCBI Taxonomy" id="156406"/>
    <lineage>
        <taxon>Bacteria</taxon>
        <taxon>Pseudomonadati</taxon>
        <taxon>Spirochaetota</taxon>
        <taxon>Spirochaetia</taxon>
        <taxon>Spirochaetales</taxon>
        <taxon>environmental samples</taxon>
    </lineage>
</organism>
<evidence type="ECO:0000313" key="8">
    <source>
        <dbReference type="EMBL" id="SLM19713.1"/>
    </source>
</evidence>
<dbReference type="EMBL" id="FWDO01000007">
    <property type="protein sequence ID" value="SLM19713.1"/>
    <property type="molecule type" value="Genomic_DNA"/>
</dbReference>
<proteinExistence type="inferred from homology"/>
<feature type="compositionally biased region" description="Acidic residues" evidence="7">
    <location>
        <begin position="298"/>
        <end position="308"/>
    </location>
</feature>
<dbReference type="PROSITE" id="PS00962">
    <property type="entry name" value="RIBOSOMAL_S2_1"/>
    <property type="match status" value="1"/>
</dbReference>
<evidence type="ECO:0000256" key="5">
    <source>
        <dbReference type="HAMAP-Rule" id="MF_00291"/>
    </source>
</evidence>
<dbReference type="PROSITE" id="PS00963">
    <property type="entry name" value="RIBOSOMAL_S2_2"/>
    <property type="match status" value="1"/>
</dbReference>
<dbReference type="CDD" id="cd01425">
    <property type="entry name" value="RPS2"/>
    <property type="match status" value="1"/>
</dbReference>
<name>A0A3P3XUV1_9SPIR</name>
<dbReference type="HAMAP" id="MF_00291_B">
    <property type="entry name" value="Ribosomal_uS2_B"/>
    <property type="match status" value="1"/>
</dbReference>
<dbReference type="InterPro" id="IPR023591">
    <property type="entry name" value="Ribosomal_uS2_flav_dom_sf"/>
</dbReference>
<evidence type="ECO:0000256" key="1">
    <source>
        <dbReference type="ARBA" id="ARBA00006242"/>
    </source>
</evidence>
<comment type="similarity">
    <text evidence="1 5 6">Belongs to the universal ribosomal protein uS2 family.</text>
</comment>
<dbReference type="GO" id="GO:0022627">
    <property type="term" value="C:cytosolic small ribosomal subunit"/>
    <property type="evidence" value="ECO:0007669"/>
    <property type="project" value="TreeGrafter"/>
</dbReference>
<evidence type="ECO:0000256" key="3">
    <source>
        <dbReference type="ARBA" id="ARBA00023274"/>
    </source>
</evidence>
<dbReference type="PANTHER" id="PTHR12534:SF0">
    <property type="entry name" value="SMALL RIBOSOMAL SUBUNIT PROTEIN US2M"/>
    <property type="match status" value="1"/>
</dbReference>
<dbReference type="FunFam" id="1.10.287.610:FF:000001">
    <property type="entry name" value="30S ribosomal protein S2"/>
    <property type="match status" value="1"/>
</dbReference>
<protein>
    <recommendedName>
        <fullName evidence="4 5">Small ribosomal subunit protein uS2</fullName>
    </recommendedName>
</protein>
<evidence type="ECO:0000256" key="7">
    <source>
        <dbReference type="SAM" id="MobiDB-lite"/>
    </source>
</evidence>
<dbReference type="AlphaFoldDB" id="A0A3P3XUV1"/>
<sequence length="340" mass="38485">MLHRKEKQNELTIRLFKVGHFPPDFRFSKQDEIKGRGSDYLRSREVYVAVVTMKNLLESGVHFGHQVKRWDPRMKKYIFAERNGIHIIDLQKTIQAIKEAYDAVQKVVSSGKTVLFVGTKKQAQSAIQKEAERCEQFYVNNRWLGGMLTNFSTIRKSIQRLKKIERMEVDGTFNSLTKKEIASLLKEKTKLEKNLGGIKEMTSLPGILFVVDTRKEAIAVAEAQRLGIPIVAIVDTNCNPEGITYPIPGNDDAIRSISLFTQIIANAVIEAGASEGLKIIETLPTEEEQELAVPAKTEDDEVEIDVENYADSSVQSEKESEEPAEIETPIVDEDRLYEEK</sequence>
<dbReference type="GO" id="GO:0003735">
    <property type="term" value="F:structural constituent of ribosome"/>
    <property type="evidence" value="ECO:0007669"/>
    <property type="project" value="InterPro"/>
</dbReference>
<dbReference type="Pfam" id="PF00318">
    <property type="entry name" value="Ribosomal_S2"/>
    <property type="match status" value="1"/>
</dbReference>
<dbReference type="GO" id="GO:0006412">
    <property type="term" value="P:translation"/>
    <property type="evidence" value="ECO:0007669"/>
    <property type="project" value="UniProtKB-UniRule"/>
</dbReference>
<dbReference type="PANTHER" id="PTHR12534">
    <property type="entry name" value="30S RIBOSOMAL PROTEIN S2 PROKARYOTIC AND ORGANELLAR"/>
    <property type="match status" value="1"/>
</dbReference>
<evidence type="ECO:0000256" key="4">
    <source>
        <dbReference type="ARBA" id="ARBA00035256"/>
    </source>
</evidence>
<dbReference type="InterPro" id="IPR001865">
    <property type="entry name" value="Ribosomal_uS2"/>
</dbReference>
<dbReference type="NCBIfam" id="TIGR01011">
    <property type="entry name" value="rpsB_bact"/>
    <property type="match status" value="1"/>
</dbReference>